<comment type="catalytic activity">
    <reaction evidence="9">
        <text>D-sedoheptulose 7-phosphate + D-glyceraldehyde 3-phosphate = D-erythrose 4-phosphate + beta-D-fructose 6-phosphate</text>
        <dbReference type="Rhea" id="RHEA:17053"/>
        <dbReference type="ChEBI" id="CHEBI:16897"/>
        <dbReference type="ChEBI" id="CHEBI:57483"/>
        <dbReference type="ChEBI" id="CHEBI:57634"/>
        <dbReference type="ChEBI" id="CHEBI:59776"/>
        <dbReference type="EC" id="2.2.1.2"/>
    </reaction>
</comment>
<dbReference type="AlphaFoldDB" id="A0A6J6CIG1"/>
<keyword evidence="7" id="KW-0570">Pentose shunt</keyword>
<dbReference type="Pfam" id="PF00923">
    <property type="entry name" value="TAL_FSA"/>
    <property type="match status" value="1"/>
</dbReference>
<comment type="similarity">
    <text evidence="4">Belongs to the transaldolase family. Type 2 subfamily.</text>
</comment>
<comment type="function">
    <text evidence="1">Transaldolase is important for the balance of metabolites in the pentose-phosphate pathway.</text>
</comment>
<evidence type="ECO:0000256" key="3">
    <source>
        <dbReference type="ARBA" id="ARBA00004959"/>
    </source>
</evidence>
<dbReference type="NCBIfam" id="NF002881">
    <property type="entry name" value="PRK03343.1"/>
    <property type="match status" value="1"/>
</dbReference>
<evidence type="ECO:0000256" key="9">
    <source>
        <dbReference type="ARBA" id="ARBA00048810"/>
    </source>
</evidence>
<dbReference type="EMBL" id="CAEZSR010000028">
    <property type="protein sequence ID" value="CAB4551282.1"/>
    <property type="molecule type" value="Genomic_DNA"/>
</dbReference>
<dbReference type="InterPro" id="IPR013785">
    <property type="entry name" value="Aldolase_TIM"/>
</dbReference>
<name>A0A6J6CIG1_9ZZZZ</name>
<dbReference type="PIRSF" id="PIRSF036915">
    <property type="entry name" value="Trnald_Bac_Plnt"/>
    <property type="match status" value="1"/>
</dbReference>
<comment type="subcellular location">
    <subcellularLocation>
        <location evidence="2">Cytoplasm</location>
    </subcellularLocation>
</comment>
<dbReference type="GO" id="GO:0005737">
    <property type="term" value="C:cytoplasm"/>
    <property type="evidence" value="ECO:0007669"/>
    <property type="project" value="UniProtKB-SubCell"/>
</dbReference>
<dbReference type="PANTHER" id="PTHR10683:SF31">
    <property type="entry name" value="TRANSALDOLASE"/>
    <property type="match status" value="1"/>
</dbReference>
<dbReference type="Gene3D" id="3.20.20.70">
    <property type="entry name" value="Aldolase class I"/>
    <property type="match status" value="1"/>
</dbReference>
<evidence type="ECO:0000256" key="1">
    <source>
        <dbReference type="ARBA" id="ARBA00003518"/>
    </source>
</evidence>
<protein>
    <submittedName>
        <fullName evidence="10">Unannotated protein</fullName>
    </submittedName>
</protein>
<dbReference type="GO" id="GO:0006098">
    <property type="term" value="P:pentose-phosphate shunt"/>
    <property type="evidence" value="ECO:0007669"/>
    <property type="project" value="UniProtKB-UniPathway"/>
</dbReference>
<dbReference type="InterPro" id="IPR018225">
    <property type="entry name" value="Transaldolase_AS"/>
</dbReference>
<comment type="pathway">
    <text evidence="3">Carbohydrate degradation; pentose phosphate pathway.</text>
</comment>
<reference evidence="10" key="1">
    <citation type="submission" date="2020-05" db="EMBL/GenBank/DDBJ databases">
        <authorList>
            <person name="Chiriac C."/>
            <person name="Salcher M."/>
            <person name="Ghai R."/>
            <person name="Kavagutti S V."/>
        </authorList>
    </citation>
    <scope>NUCLEOTIDE SEQUENCE</scope>
</reference>
<dbReference type="PROSITE" id="PS00958">
    <property type="entry name" value="TRANSALDOLASE_2"/>
    <property type="match status" value="1"/>
</dbReference>
<accession>A0A6J6CIG1</accession>
<evidence type="ECO:0000256" key="4">
    <source>
        <dbReference type="ARBA" id="ARBA00008426"/>
    </source>
</evidence>
<evidence type="ECO:0000256" key="2">
    <source>
        <dbReference type="ARBA" id="ARBA00004496"/>
    </source>
</evidence>
<evidence type="ECO:0000256" key="8">
    <source>
        <dbReference type="ARBA" id="ARBA00023270"/>
    </source>
</evidence>
<dbReference type="UniPathway" id="UPA00115"/>
<dbReference type="CDD" id="cd00955">
    <property type="entry name" value="Transaldolase_like"/>
    <property type="match status" value="1"/>
</dbReference>
<dbReference type="HAMAP" id="MF_00493">
    <property type="entry name" value="Transaldolase_2"/>
    <property type="match status" value="1"/>
</dbReference>
<keyword evidence="5" id="KW-0963">Cytoplasm</keyword>
<evidence type="ECO:0000313" key="10">
    <source>
        <dbReference type="EMBL" id="CAB4551282.1"/>
    </source>
</evidence>
<sequence>MDRLLRLYHEFGQSPWLDNLKRGYVTSGQLTRLAASGVRGLTSNPTIFQKAIQGSSDYDDQFRQLAAADRPVVDDYWSMVLRDIESALDVFAPVYHQSYGGDGYVSVEVDPGLAHDAAGTETAARLLHETIDRPNLMVKIPATIEGLPAIRQMIAEGRSINVTLIFSLERYAAVMEAYLSGLEEYAAVPGADLSKVASVASFFISRVDTEIDHRLDAIGAPEALALRGKGAVAQGKLAYQLFQRTFSGPRWETLAARGAVVQRPLWASTSTKNPAYPDTLYVDELIGPHTVNTLPDATLEAFADHGNLARRVDADVDEAEAAWAGIAEVGVDLDDVAGQLEREGVSSFQKSFDELLGALGTKAAELRAG</sequence>
<dbReference type="GO" id="GO:0005975">
    <property type="term" value="P:carbohydrate metabolic process"/>
    <property type="evidence" value="ECO:0007669"/>
    <property type="project" value="InterPro"/>
</dbReference>
<proteinExistence type="inferred from homology"/>
<organism evidence="10">
    <name type="scientific">freshwater metagenome</name>
    <dbReference type="NCBI Taxonomy" id="449393"/>
    <lineage>
        <taxon>unclassified sequences</taxon>
        <taxon>metagenomes</taxon>
        <taxon>ecological metagenomes</taxon>
    </lineage>
</organism>
<dbReference type="PANTHER" id="PTHR10683">
    <property type="entry name" value="TRANSALDOLASE"/>
    <property type="match status" value="1"/>
</dbReference>
<dbReference type="InterPro" id="IPR001585">
    <property type="entry name" value="TAL/FSA"/>
</dbReference>
<dbReference type="SUPFAM" id="SSF51569">
    <property type="entry name" value="Aldolase"/>
    <property type="match status" value="1"/>
</dbReference>
<evidence type="ECO:0000256" key="5">
    <source>
        <dbReference type="ARBA" id="ARBA00022490"/>
    </source>
</evidence>
<gene>
    <name evidence="10" type="ORF">UFOPK1493_01080</name>
</gene>
<evidence type="ECO:0000256" key="6">
    <source>
        <dbReference type="ARBA" id="ARBA00022679"/>
    </source>
</evidence>
<dbReference type="InterPro" id="IPR004732">
    <property type="entry name" value="Transaldolase_2"/>
</dbReference>
<keyword evidence="8" id="KW-0704">Schiff base</keyword>
<evidence type="ECO:0000256" key="7">
    <source>
        <dbReference type="ARBA" id="ARBA00023126"/>
    </source>
</evidence>
<keyword evidence="6" id="KW-0808">Transferase</keyword>
<dbReference type="NCBIfam" id="TIGR00876">
    <property type="entry name" value="tal_mycobact"/>
    <property type="match status" value="1"/>
</dbReference>
<dbReference type="GO" id="GO:0004801">
    <property type="term" value="F:transaldolase activity"/>
    <property type="evidence" value="ECO:0007669"/>
    <property type="project" value="UniProtKB-EC"/>
</dbReference>